<name>A0A0U5F6K6_9PROT</name>
<dbReference type="Proteomes" id="UP000068250">
    <property type="component" value="Chromosome I"/>
</dbReference>
<gene>
    <name evidence="1" type="ORF">AGA_1078</name>
</gene>
<dbReference type="EMBL" id="LN609302">
    <property type="protein sequence ID" value="CEF54973.1"/>
    <property type="molecule type" value="Genomic_DNA"/>
</dbReference>
<evidence type="ECO:0000313" key="1">
    <source>
        <dbReference type="EMBL" id="CEF54973.1"/>
    </source>
</evidence>
<reference evidence="2" key="1">
    <citation type="submission" date="2014-09" db="EMBL/GenBank/DDBJ databases">
        <authorList>
            <person name="Illeghems K.G."/>
        </authorList>
    </citation>
    <scope>NUCLEOTIDE SEQUENCE [LARGE SCALE GENOMIC DNA]</scope>
    <source>
        <strain evidence="2">LMG 23848T</strain>
    </source>
</reference>
<protein>
    <submittedName>
        <fullName evidence="1">Uncharacterized protein</fullName>
    </submittedName>
</protein>
<dbReference type="PATRIC" id="fig|431306.5.peg.1092"/>
<dbReference type="AlphaFoldDB" id="A0A0U5F6K6"/>
<organism evidence="1 2">
    <name type="scientific">Acetobacter ghanensis</name>
    <dbReference type="NCBI Taxonomy" id="431306"/>
    <lineage>
        <taxon>Bacteria</taxon>
        <taxon>Pseudomonadati</taxon>
        <taxon>Pseudomonadota</taxon>
        <taxon>Alphaproteobacteria</taxon>
        <taxon>Acetobacterales</taxon>
        <taxon>Acetobacteraceae</taxon>
        <taxon>Acetobacter</taxon>
    </lineage>
</organism>
<accession>A0A0U5F6K6</accession>
<sequence length="63" mass="6869">MLMKNAFKNDAFLFSGTFSRSVGGLLSRPAAKPVDHLVMPYAAQDASPRNGCENTPCFLLVHQ</sequence>
<proteinExistence type="predicted"/>
<evidence type="ECO:0000313" key="2">
    <source>
        <dbReference type="Proteomes" id="UP000068250"/>
    </source>
</evidence>